<keyword evidence="3" id="KW-1185">Reference proteome</keyword>
<feature type="domain" description="BTB" evidence="1">
    <location>
        <begin position="30"/>
        <end position="97"/>
    </location>
</feature>
<reference evidence="2" key="1">
    <citation type="submission" date="2020-11" db="EMBL/GenBank/DDBJ databases">
        <authorList>
            <person name="Tran Van P."/>
        </authorList>
    </citation>
    <scope>NUCLEOTIDE SEQUENCE</scope>
</reference>
<dbReference type="EMBL" id="OC924449">
    <property type="protein sequence ID" value="CAD7655521.1"/>
    <property type="molecule type" value="Genomic_DNA"/>
</dbReference>
<sequence length="226" mass="26311">MATKSHVLKGDVSDGSDCHEMTFFMNAEECDITFVVEDKQIVANKWLLRMKSDVFDAMFSAHFKESSDEIIDIQDMPYDAFKAMICFLYCNKLVLHDSQDYRQAMDVYRCAHKYHLRPLMAKTEKTLFKMITFDTVEDMYVLARDYGMSGLRERLDAFLAANLDYYSRKSADQLKRVSSLSDSHLMSLLIVEKDNEIMRLEKLVSELAKHCDQCRNRITFSPLNTI</sequence>
<dbReference type="AlphaFoldDB" id="A0A7R9QSF6"/>
<dbReference type="PROSITE" id="PS50097">
    <property type="entry name" value="BTB"/>
    <property type="match status" value="1"/>
</dbReference>
<dbReference type="InterPro" id="IPR000210">
    <property type="entry name" value="BTB/POZ_dom"/>
</dbReference>
<dbReference type="OrthoDB" id="6502096at2759"/>
<dbReference type="SUPFAM" id="SSF54695">
    <property type="entry name" value="POZ domain"/>
    <property type="match status" value="1"/>
</dbReference>
<dbReference type="PANTHER" id="PTHR24413">
    <property type="entry name" value="SPECKLE-TYPE POZ PROTEIN"/>
    <property type="match status" value="1"/>
</dbReference>
<dbReference type="Pfam" id="PF00651">
    <property type="entry name" value="BTB"/>
    <property type="match status" value="1"/>
</dbReference>
<evidence type="ECO:0000259" key="1">
    <source>
        <dbReference type="PROSITE" id="PS50097"/>
    </source>
</evidence>
<protein>
    <recommendedName>
        <fullName evidence="1">BTB domain-containing protein</fullName>
    </recommendedName>
</protein>
<proteinExistence type="predicted"/>
<gene>
    <name evidence="2" type="ORF">ONB1V03_LOCUS12164</name>
</gene>
<dbReference type="InterPro" id="IPR011333">
    <property type="entry name" value="SKP1/BTB/POZ_sf"/>
</dbReference>
<name>A0A7R9QSF6_9ACAR</name>
<dbReference type="Gene3D" id="3.30.710.10">
    <property type="entry name" value="Potassium Channel Kv1.1, Chain A"/>
    <property type="match status" value="1"/>
</dbReference>
<dbReference type="Proteomes" id="UP000728032">
    <property type="component" value="Unassembled WGS sequence"/>
</dbReference>
<dbReference type="EMBL" id="CAJPVJ010009624">
    <property type="protein sequence ID" value="CAG2172708.1"/>
    <property type="molecule type" value="Genomic_DNA"/>
</dbReference>
<evidence type="ECO:0000313" key="2">
    <source>
        <dbReference type="EMBL" id="CAD7655521.1"/>
    </source>
</evidence>
<organism evidence="2">
    <name type="scientific">Oppiella nova</name>
    <dbReference type="NCBI Taxonomy" id="334625"/>
    <lineage>
        <taxon>Eukaryota</taxon>
        <taxon>Metazoa</taxon>
        <taxon>Ecdysozoa</taxon>
        <taxon>Arthropoda</taxon>
        <taxon>Chelicerata</taxon>
        <taxon>Arachnida</taxon>
        <taxon>Acari</taxon>
        <taxon>Acariformes</taxon>
        <taxon>Sarcoptiformes</taxon>
        <taxon>Oribatida</taxon>
        <taxon>Brachypylina</taxon>
        <taxon>Oppioidea</taxon>
        <taxon>Oppiidae</taxon>
        <taxon>Oppiella</taxon>
    </lineage>
</organism>
<dbReference type="SMART" id="SM00225">
    <property type="entry name" value="BTB"/>
    <property type="match status" value="1"/>
</dbReference>
<dbReference type="CDD" id="cd18186">
    <property type="entry name" value="BTB_POZ_ZBTB_KLHL-like"/>
    <property type="match status" value="1"/>
</dbReference>
<evidence type="ECO:0000313" key="3">
    <source>
        <dbReference type="Proteomes" id="UP000728032"/>
    </source>
</evidence>
<accession>A0A7R9QSF6</accession>